<dbReference type="EMBL" id="CAADFQ010000039">
    <property type="protein sequence ID" value="VFK33053.1"/>
    <property type="molecule type" value="Genomic_DNA"/>
</dbReference>
<evidence type="ECO:0000313" key="3">
    <source>
        <dbReference type="EMBL" id="VFK33053.1"/>
    </source>
</evidence>
<feature type="region of interest" description="Disordered" evidence="1">
    <location>
        <begin position="60"/>
        <end position="89"/>
    </location>
</feature>
<gene>
    <name evidence="2" type="ORF">BECKMB1821G_GA0114241_102929</name>
    <name evidence="4" type="ORF">BECKMB1821H_GA0114242_102930</name>
    <name evidence="3" type="ORF">BECKMB1821I_GA0114274_103930</name>
</gene>
<name>A0A450XUV8_9GAMM</name>
<proteinExistence type="predicted"/>
<sequence length="89" mass="9781">MAICTQQRLTTGGFGFAGKALSLWSRQQRPCRDNRIFVQMRVFFSRLRCMVRGGKIEPKLGSTPNPVGVGTRSRLGRTPTPTGLDADLG</sequence>
<dbReference type="AlphaFoldDB" id="A0A450XUV8"/>
<accession>A0A450XUV8</accession>
<evidence type="ECO:0000313" key="4">
    <source>
        <dbReference type="EMBL" id="VFK75712.1"/>
    </source>
</evidence>
<reference evidence="3" key="1">
    <citation type="submission" date="2019-02" db="EMBL/GenBank/DDBJ databases">
        <authorList>
            <person name="Gruber-Vodicka R. H."/>
            <person name="Seah K. B. B."/>
        </authorList>
    </citation>
    <scope>NUCLEOTIDE SEQUENCE</scope>
    <source>
        <strain evidence="2">BECK_BZ197</strain>
        <strain evidence="4">BECK_BZ198</strain>
        <strain evidence="3">BECK_BZ199</strain>
    </source>
</reference>
<dbReference type="EMBL" id="CAADGH010000029">
    <property type="protein sequence ID" value="VFK75712.1"/>
    <property type="molecule type" value="Genomic_DNA"/>
</dbReference>
<protein>
    <submittedName>
        <fullName evidence="3">Uncharacterized protein</fullName>
    </submittedName>
</protein>
<dbReference type="EMBL" id="CAADFO010000029">
    <property type="protein sequence ID" value="VFK27684.1"/>
    <property type="molecule type" value="Genomic_DNA"/>
</dbReference>
<evidence type="ECO:0000256" key="1">
    <source>
        <dbReference type="SAM" id="MobiDB-lite"/>
    </source>
</evidence>
<organism evidence="3">
    <name type="scientific">Candidatus Kentrum sp. MB</name>
    <dbReference type="NCBI Taxonomy" id="2138164"/>
    <lineage>
        <taxon>Bacteria</taxon>
        <taxon>Pseudomonadati</taxon>
        <taxon>Pseudomonadota</taxon>
        <taxon>Gammaproteobacteria</taxon>
        <taxon>Candidatus Kentrum</taxon>
    </lineage>
</organism>
<evidence type="ECO:0000313" key="2">
    <source>
        <dbReference type="EMBL" id="VFK27684.1"/>
    </source>
</evidence>